<dbReference type="PANTHER" id="PTHR43394">
    <property type="entry name" value="ATP-DEPENDENT PERMEASE MDL1, MITOCHONDRIAL"/>
    <property type="match status" value="1"/>
</dbReference>
<keyword evidence="3" id="KW-0547">Nucleotide-binding</keyword>
<evidence type="ECO:0000256" key="4">
    <source>
        <dbReference type="ARBA" id="ARBA00022840"/>
    </source>
</evidence>
<keyword evidence="4" id="KW-0067">ATP-binding</keyword>
<feature type="transmembrane region" description="Helical" evidence="8">
    <location>
        <begin position="133"/>
        <end position="159"/>
    </location>
</feature>
<dbReference type="InterPro" id="IPR036640">
    <property type="entry name" value="ABC1_TM_sf"/>
</dbReference>
<evidence type="ECO:0000256" key="1">
    <source>
        <dbReference type="ARBA" id="ARBA00004651"/>
    </source>
</evidence>
<evidence type="ECO:0000256" key="5">
    <source>
        <dbReference type="ARBA" id="ARBA00022989"/>
    </source>
</evidence>
<gene>
    <name evidence="11" type="ORF">GCM10022252_46210</name>
</gene>
<feature type="compositionally biased region" description="Basic and acidic residues" evidence="7">
    <location>
        <begin position="589"/>
        <end position="606"/>
    </location>
</feature>
<evidence type="ECO:0000259" key="10">
    <source>
        <dbReference type="PROSITE" id="PS50929"/>
    </source>
</evidence>
<evidence type="ECO:0000313" key="11">
    <source>
        <dbReference type="EMBL" id="GAA4197376.1"/>
    </source>
</evidence>
<dbReference type="PROSITE" id="PS00211">
    <property type="entry name" value="ABC_TRANSPORTER_1"/>
    <property type="match status" value="1"/>
</dbReference>
<dbReference type="SUPFAM" id="SSF90123">
    <property type="entry name" value="ABC transporter transmembrane region"/>
    <property type="match status" value="1"/>
</dbReference>
<evidence type="ECO:0000256" key="3">
    <source>
        <dbReference type="ARBA" id="ARBA00022741"/>
    </source>
</evidence>
<dbReference type="Gene3D" id="1.20.1560.10">
    <property type="entry name" value="ABC transporter type 1, transmembrane domain"/>
    <property type="match status" value="1"/>
</dbReference>
<keyword evidence="2 8" id="KW-0812">Transmembrane</keyword>
<reference evidence="12" key="1">
    <citation type="journal article" date="2019" name="Int. J. Syst. Evol. Microbiol.">
        <title>The Global Catalogue of Microorganisms (GCM) 10K type strain sequencing project: providing services to taxonomists for standard genome sequencing and annotation.</title>
        <authorList>
            <consortium name="The Broad Institute Genomics Platform"/>
            <consortium name="The Broad Institute Genome Sequencing Center for Infectious Disease"/>
            <person name="Wu L."/>
            <person name="Ma J."/>
        </authorList>
    </citation>
    <scope>NUCLEOTIDE SEQUENCE [LARGE SCALE GENOMIC DNA]</scope>
    <source>
        <strain evidence="12">JCM 17388</strain>
    </source>
</reference>
<dbReference type="RefSeq" id="WP_344920080.1">
    <property type="nucleotide sequence ID" value="NZ_BAABAQ010000008.1"/>
</dbReference>
<dbReference type="Pfam" id="PF00005">
    <property type="entry name" value="ABC_tran"/>
    <property type="match status" value="1"/>
</dbReference>
<evidence type="ECO:0000256" key="2">
    <source>
        <dbReference type="ARBA" id="ARBA00022692"/>
    </source>
</evidence>
<dbReference type="InterPro" id="IPR011527">
    <property type="entry name" value="ABC1_TM_dom"/>
</dbReference>
<evidence type="ECO:0000256" key="7">
    <source>
        <dbReference type="SAM" id="MobiDB-lite"/>
    </source>
</evidence>
<keyword evidence="12" id="KW-1185">Reference proteome</keyword>
<feature type="domain" description="ABC transmembrane type-1" evidence="10">
    <location>
        <begin position="30"/>
        <end position="297"/>
    </location>
</feature>
<feature type="transmembrane region" description="Helical" evidence="8">
    <location>
        <begin position="70"/>
        <end position="99"/>
    </location>
</feature>
<feature type="transmembrane region" description="Helical" evidence="8">
    <location>
        <begin position="276"/>
        <end position="297"/>
    </location>
</feature>
<dbReference type="PANTHER" id="PTHR43394:SF1">
    <property type="entry name" value="ATP-BINDING CASSETTE SUB-FAMILY B MEMBER 10, MITOCHONDRIAL"/>
    <property type="match status" value="1"/>
</dbReference>
<feature type="compositionally biased region" description="Low complexity" evidence="7">
    <location>
        <begin position="571"/>
        <end position="582"/>
    </location>
</feature>
<keyword evidence="5 8" id="KW-1133">Transmembrane helix</keyword>
<feature type="transmembrane region" description="Helical" evidence="8">
    <location>
        <begin position="165"/>
        <end position="182"/>
    </location>
</feature>
<name>A0ABP8B3Q2_9ACTN</name>
<evidence type="ECO:0000256" key="6">
    <source>
        <dbReference type="ARBA" id="ARBA00023136"/>
    </source>
</evidence>
<dbReference type="InterPro" id="IPR039421">
    <property type="entry name" value="Type_1_exporter"/>
</dbReference>
<dbReference type="SMART" id="SM00382">
    <property type="entry name" value="AAA"/>
    <property type="match status" value="1"/>
</dbReference>
<proteinExistence type="predicted"/>
<sequence>MSEQETAKARGDGSLRLLAATAARVRGRLAVVAVLLVARVGATLAAPALLAAAVEAALNRADVTWPVTALGLLAVGGGTLEVALAVLGVSTVGVAGVWLQTRTVRHLLALGPRSPLSPGEATARVMQGAPGAAGLPITVAGSVVSLVGSVIALVVLWSIDWRSGLVFTIALPVAVLIARRFIGGATTAHARYLRAQSGIAARLLSALAGARTIQAAGTVSAEVDRVLRSLPEMSESGRELWRLQRGAVWQFKLLTPLTQVAVLMVAGLSVTGGRIAPAQLLAVVGYLGIAIGALGQIDVLLEIAQVRAGTARLAEVLDHPEPADGTRPGPVPSGEVVFRDVTVTRDGEPVLRNLCLDIPDGTAVALVGRSGAGKSLAAALIGRLADPDGGEVTVGGVPVADLRLDDLRRDVVYAFDRPALPGTTVHDAIAYGRPGLSREDVVSAALAARADAFVRRLPEGYDTPLDRAPMSGGERQRLGLARALARPARVYVLDDATSGLDMVTEAEVSEAITTRLTGRTRLVVAHRAATAARCDLVAWLESGRVRAFAPHAELWRDPDYRAVFGRDSAETATATGTGAGADTEADTDADARVRTRDESMQEAAHA</sequence>
<dbReference type="EMBL" id="BAABAQ010000008">
    <property type="protein sequence ID" value="GAA4197376.1"/>
    <property type="molecule type" value="Genomic_DNA"/>
</dbReference>
<dbReference type="PROSITE" id="PS50893">
    <property type="entry name" value="ABC_TRANSPORTER_2"/>
    <property type="match status" value="1"/>
</dbReference>
<evidence type="ECO:0008006" key="13">
    <source>
        <dbReference type="Google" id="ProtNLM"/>
    </source>
</evidence>
<evidence type="ECO:0000256" key="8">
    <source>
        <dbReference type="SAM" id="Phobius"/>
    </source>
</evidence>
<dbReference type="SUPFAM" id="SSF52540">
    <property type="entry name" value="P-loop containing nucleoside triphosphate hydrolases"/>
    <property type="match status" value="1"/>
</dbReference>
<protein>
    <recommendedName>
        <fullName evidence="13">ABC transporter ATP-binding protein</fullName>
    </recommendedName>
</protein>
<accession>A0ABP8B3Q2</accession>
<dbReference type="InterPro" id="IPR003439">
    <property type="entry name" value="ABC_transporter-like_ATP-bd"/>
</dbReference>
<dbReference type="Pfam" id="PF00664">
    <property type="entry name" value="ABC_membrane"/>
    <property type="match status" value="1"/>
</dbReference>
<dbReference type="InterPro" id="IPR003593">
    <property type="entry name" value="AAA+_ATPase"/>
</dbReference>
<dbReference type="InterPro" id="IPR027417">
    <property type="entry name" value="P-loop_NTPase"/>
</dbReference>
<evidence type="ECO:0000259" key="9">
    <source>
        <dbReference type="PROSITE" id="PS50893"/>
    </source>
</evidence>
<dbReference type="InterPro" id="IPR017871">
    <property type="entry name" value="ABC_transporter-like_CS"/>
</dbReference>
<feature type="transmembrane region" description="Helical" evidence="8">
    <location>
        <begin position="29"/>
        <end position="50"/>
    </location>
</feature>
<evidence type="ECO:0000313" key="12">
    <source>
        <dbReference type="Proteomes" id="UP001501251"/>
    </source>
</evidence>
<comment type="caution">
    <text evidence="11">The sequence shown here is derived from an EMBL/GenBank/DDBJ whole genome shotgun (WGS) entry which is preliminary data.</text>
</comment>
<dbReference type="Gene3D" id="3.40.50.300">
    <property type="entry name" value="P-loop containing nucleotide triphosphate hydrolases"/>
    <property type="match status" value="1"/>
</dbReference>
<comment type="subcellular location">
    <subcellularLocation>
        <location evidence="1">Cell membrane</location>
        <topology evidence="1">Multi-pass membrane protein</topology>
    </subcellularLocation>
</comment>
<feature type="transmembrane region" description="Helical" evidence="8">
    <location>
        <begin position="251"/>
        <end position="270"/>
    </location>
</feature>
<keyword evidence="6 8" id="KW-0472">Membrane</keyword>
<dbReference type="Proteomes" id="UP001501251">
    <property type="component" value="Unassembled WGS sequence"/>
</dbReference>
<feature type="domain" description="ABC transporter" evidence="9">
    <location>
        <begin position="336"/>
        <end position="567"/>
    </location>
</feature>
<organism evidence="11 12">
    <name type="scientific">Streptosporangium oxazolinicum</name>
    <dbReference type="NCBI Taxonomy" id="909287"/>
    <lineage>
        <taxon>Bacteria</taxon>
        <taxon>Bacillati</taxon>
        <taxon>Actinomycetota</taxon>
        <taxon>Actinomycetes</taxon>
        <taxon>Streptosporangiales</taxon>
        <taxon>Streptosporangiaceae</taxon>
        <taxon>Streptosporangium</taxon>
    </lineage>
</organism>
<dbReference type="PROSITE" id="PS50929">
    <property type="entry name" value="ABC_TM1F"/>
    <property type="match status" value="1"/>
</dbReference>
<feature type="region of interest" description="Disordered" evidence="7">
    <location>
        <begin position="571"/>
        <end position="606"/>
    </location>
</feature>